<comment type="caution">
    <text evidence="2">The sequence shown here is derived from an EMBL/GenBank/DDBJ whole genome shotgun (WGS) entry which is preliminary data.</text>
</comment>
<feature type="compositionally biased region" description="Basic and acidic residues" evidence="1">
    <location>
        <begin position="105"/>
        <end position="114"/>
    </location>
</feature>
<dbReference type="RefSeq" id="WP_397558448.1">
    <property type="nucleotide sequence ID" value="NZ_JBIQWL010000015.1"/>
</dbReference>
<protein>
    <submittedName>
        <fullName evidence="2">Uncharacterized protein</fullName>
    </submittedName>
</protein>
<evidence type="ECO:0000313" key="2">
    <source>
        <dbReference type="EMBL" id="MFH8253020.1"/>
    </source>
</evidence>
<name>A0ABW7QE42_9MICO</name>
<feature type="region of interest" description="Disordered" evidence="1">
    <location>
        <begin position="58"/>
        <end position="136"/>
    </location>
</feature>
<sequence>MDAALDADGNPVTIDQVRGLAVLPDLWCPGELPDGTECGAKVWATSLQSTKRAAAFAAHHGDGCDEGSERSKDIPGDAGHEHPQGTRPIQWRMRLGLPEPSTGPDGRRRPDSKRPGQLTRRYRTEPAQQEADTADQRSLSTMLVNLIAGTIPAGLELVIGTRDPVPADQVIVHARDATIATWLDTDLIIWGKVSGYTRTQWDGLMLRLVDAADQVAILVDKKNLARLQITDADTLVGRHVIAYGHYTLPEGSRRPHVRAAAASVAFNPRVVRRRR</sequence>
<evidence type="ECO:0000313" key="3">
    <source>
        <dbReference type="Proteomes" id="UP001610861"/>
    </source>
</evidence>
<keyword evidence="3" id="KW-1185">Reference proteome</keyword>
<dbReference type="Proteomes" id="UP001610861">
    <property type="component" value="Unassembled WGS sequence"/>
</dbReference>
<proteinExistence type="predicted"/>
<feature type="compositionally biased region" description="Basic and acidic residues" evidence="1">
    <location>
        <begin position="59"/>
        <end position="84"/>
    </location>
</feature>
<accession>A0ABW7QE42</accession>
<evidence type="ECO:0000256" key="1">
    <source>
        <dbReference type="SAM" id="MobiDB-lite"/>
    </source>
</evidence>
<organism evidence="2 3">
    <name type="scientific">Microbacterium alkaliflavum</name>
    <dbReference type="NCBI Taxonomy" id="3248839"/>
    <lineage>
        <taxon>Bacteria</taxon>
        <taxon>Bacillati</taxon>
        <taxon>Actinomycetota</taxon>
        <taxon>Actinomycetes</taxon>
        <taxon>Micrococcales</taxon>
        <taxon>Microbacteriaceae</taxon>
        <taxon>Microbacterium</taxon>
    </lineage>
</organism>
<reference evidence="2 3" key="1">
    <citation type="submission" date="2024-09" db="EMBL/GenBank/DDBJ databases">
        <authorList>
            <person name="Pan X."/>
        </authorList>
    </citation>
    <scope>NUCLEOTIDE SEQUENCE [LARGE SCALE GENOMIC DNA]</scope>
    <source>
        <strain evidence="2 3">B2969</strain>
    </source>
</reference>
<dbReference type="EMBL" id="JBIQWL010000015">
    <property type="protein sequence ID" value="MFH8253020.1"/>
    <property type="molecule type" value="Genomic_DNA"/>
</dbReference>
<feature type="compositionally biased region" description="Polar residues" evidence="1">
    <location>
        <begin position="126"/>
        <end position="136"/>
    </location>
</feature>
<gene>
    <name evidence="2" type="ORF">ACH3VR_21820</name>
</gene>